<feature type="domain" description="DUF4124" evidence="2">
    <location>
        <begin position="16"/>
        <end position="54"/>
    </location>
</feature>
<feature type="chain" id="PRO_5045489711" description="DUF4124 domain-containing protein" evidence="1">
    <location>
        <begin position="25"/>
        <end position="149"/>
    </location>
</feature>
<accession>A0ABU3VX60</accession>
<evidence type="ECO:0000313" key="4">
    <source>
        <dbReference type="Proteomes" id="UP001269819"/>
    </source>
</evidence>
<dbReference type="EMBL" id="JAWIIJ010000005">
    <property type="protein sequence ID" value="MDV2078865.1"/>
    <property type="molecule type" value="Genomic_DNA"/>
</dbReference>
<name>A0ABU3VX60_9GAMM</name>
<evidence type="ECO:0000256" key="1">
    <source>
        <dbReference type="SAM" id="SignalP"/>
    </source>
</evidence>
<dbReference type="Pfam" id="PF13511">
    <property type="entry name" value="DUF4124"/>
    <property type="match status" value="1"/>
</dbReference>
<proteinExistence type="predicted"/>
<evidence type="ECO:0000259" key="2">
    <source>
        <dbReference type="Pfam" id="PF13511"/>
    </source>
</evidence>
<reference evidence="3 4" key="1">
    <citation type="submission" date="2023-10" db="EMBL/GenBank/DDBJ databases">
        <title>Characteristics and mechanism of a salt-tolerant marine origin heterotrophic nitrifying- aerobic denitrifying bacteria Marinobacter xestospongiae HN1.</title>
        <authorList>
            <person name="Qi R."/>
        </authorList>
    </citation>
    <scope>NUCLEOTIDE SEQUENCE [LARGE SCALE GENOMIC DNA]</scope>
    <source>
        <strain evidence="3 4">HN1</strain>
    </source>
</reference>
<organism evidence="3 4">
    <name type="scientific">Marinobacter xestospongiae</name>
    <dbReference type="NCBI Taxonomy" id="994319"/>
    <lineage>
        <taxon>Bacteria</taxon>
        <taxon>Pseudomonadati</taxon>
        <taxon>Pseudomonadota</taxon>
        <taxon>Gammaproteobacteria</taxon>
        <taxon>Pseudomonadales</taxon>
        <taxon>Marinobacteraceae</taxon>
        <taxon>Marinobacter</taxon>
    </lineage>
</organism>
<keyword evidence="4" id="KW-1185">Reference proteome</keyword>
<dbReference type="RefSeq" id="WP_316973539.1">
    <property type="nucleotide sequence ID" value="NZ_JAWIIJ010000005.1"/>
</dbReference>
<evidence type="ECO:0000313" key="3">
    <source>
        <dbReference type="EMBL" id="MDV2078865.1"/>
    </source>
</evidence>
<keyword evidence="1" id="KW-0732">Signal</keyword>
<feature type="signal peptide" evidence="1">
    <location>
        <begin position="1"/>
        <end position="24"/>
    </location>
</feature>
<gene>
    <name evidence="3" type="ORF">RYS15_09215</name>
</gene>
<protein>
    <recommendedName>
        <fullName evidence="2">DUF4124 domain-containing protein</fullName>
    </recommendedName>
</protein>
<comment type="caution">
    <text evidence="3">The sequence shown here is derived from an EMBL/GenBank/DDBJ whole genome shotgun (WGS) entry which is preliminary data.</text>
</comment>
<dbReference type="InterPro" id="IPR025392">
    <property type="entry name" value="DUF4124"/>
</dbReference>
<dbReference type="Proteomes" id="UP001269819">
    <property type="component" value="Unassembled WGS sequence"/>
</dbReference>
<sequence>MPLTSYKPLAVGLLAMTLSGLSQATIYRCSQNGHTVFADRPCGDNTETVAVDPVTTGGRLDTGTDVEFYQPPEAGRGQQAPGCPVGYLQSTELRRLRVQSRVRAGMSEDQVRYILGDPAQRTGQWWVYRRKGEETGRYRFRNGCLDKWR</sequence>